<evidence type="ECO:0000256" key="1">
    <source>
        <dbReference type="ARBA" id="ARBA00004651"/>
    </source>
</evidence>
<dbReference type="Proteomes" id="UP000325981">
    <property type="component" value="Chromosome"/>
</dbReference>
<sequence length="109" mass="13317">MFKYFKLKLYFNEKVQSYIYGFLLSILLTIIPFLIVKNQFFSHSISRLIMLLCAFFQIVVHFIYFLHLNNIQKNYWYLTSLLFILIIMFIVVFGSIWIMFNLNHHVMMI</sequence>
<keyword evidence="7 17" id="KW-0812">Transmembrane</keyword>
<feature type="transmembrane region" description="Helical" evidence="17">
    <location>
        <begin position="17"/>
        <end position="36"/>
    </location>
</feature>
<dbReference type="Pfam" id="PF03626">
    <property type="entry name" value="COX4_pro"/>
    <property type="match status" value="1"/>
</dbReference>
<evidence type="ECO:0000256" key="11">
    <source>
        <dbReference type="ARBA" id="ARBA00023136"/>
    </source>
</evidence>
<dbReference type="EMBL" id="CP042427">
    <property type="protein sequence ID" value="QFQ32624.1"/>
    <property type="molecule type" value="Genomic_DNA"/>
</dbReference>
<dbReference type="InterPro" id="IPR050968">
    <property type="entry name" value="Cytochrome_c_oxidase_bac_sub4"/>
</dbReference>
<gene>
    <name evidence="18" type="primary">cyoD</name>
    <name evidence="18" type="ORF">FQV33_01315</name>
</gene>
<evidence type="ECO:0000256" key="6">
    <source>
        <dbReference type="ARBA" id="ARBA00022475"/>
    </source>
</evidence>
<keyword evidence="8" id="KW-0249">Electron transport</keyword>
<feature type="transmembrane region" description="Helical" evidence="17">
    <location>
        <begin position="48"/>
        <end position="69"/>
    </location>
</feature>
<evidence type="ECO:0000256" key="7">
    <source>
        <dbReference type="ARBA" id="ARBA00022692"/>
    </source>
</evidence>
<dbReference type="OrthoDB" id="2375888at2"/>
<proteinExistence type="inferred from homology"/>
<feature type="transmembrane region" description="Helical" evidence="17">
    <location>
        <begin position="75"/>
        <end position="100"/>
    </location>
</feature>
<keyword evidence="9 17" id="KW-1133">Transmembrane helix</keyword>
<name>A0A5J6ZB47_9GAMM</name>
<evidence type="ECO:0000256" key="9">
    <source>
        <dbReference type="ARBA" id="ARBA00022989"/>
    </source>
</evidence>
<dbReference type="GO" id="GO:0019646">
    <property type="term" value="P:aerobic electron transport chain"/>
    <property type="evidence" value="ECO:0007669"/>
    <property type="project" value="TreeGrafter"/>
</dbReference>
<dbReference type="GO" id="GO:0005886">
    <property type="term" value="C:plasma membrane"/>
    <property type="evidence" value="ECO:0007669"/>
    <property type="project" value="UniProtKB-SubCell"/>
</dbReference>
<evidence type="ECO:0000256" key="15">
    <source>
        <dbReference type="ARBA" id="ARBA00031887"/>
    </source>
</evidence>
<comment type="similarity">
    <text evidence="2">Belongs to the cytochrome c oxidase bacterial subunit 4 family.</text>
</comment>
<evidence type="ECO:0000256" key="13">
    <source>
        <dbReference type="ARBA" id="ARBA00030071"/>
    </source>
</evidence>
<dbReference type="PANTHER" id="PTHR36835:SF1">
    <property type="entry name" value="CYTOCHROME BO(3) UBIQUINOL OXIDASE SUBUNIT 4"/>
    <property type="match status" value="1"/>
</dbReference>
<dbReference type="InterPro" id="IPR014210">
    <property type="entry name" value="Cyt_o_ubiqinol_oxidase_su4"/>
</dbReference>
<dbReference type="InterPro" id="IPR005171">
    <property type="entry name" value="Cyt_c_oxidase_su4_prok"/>
</dbReference>
<reference evidence="18 19" key="1">
    <citation type="submission" date="2019-07" db="EMBL/GenBank/DDBJ databases">
        <title>Buchnera limit thermal tolerance of host aphids.</title>
        <authorList>
            <person name="Zhang B."/>
            <person name="Moran N."/>
        </authorList>
    </citation>
    <scope>NUCLEOTIDE SEQUENCE [LARGE SCALE GENOMIC DNA]</scope>
    <source>
        <strain evidence="18 19">Afa-UT1</strain>
    </source>
</reference>
<keyword evidence="6" id="KW-1003">Cell membrane</keyword>
<evidence type="ECO:0000256" key="16">
    <source>
        <dbReference type="ARBA" id="ARBA00032185"/>
    </source>
</evidence>
<dbReference type="GO" id="GO:0009319">
    <property type="term" value="C:cytochrome o ubiquinol oxidase complex"/>
    <property type="evidence" value="ECO:0007669"/>
    <property type="project" value="TreeGrafter"/>
</dbReference>
<keyword evidence="5" id="KW-0813">Transport</keyword>
<comment type="function">
    <text evidence="12">Cytochrome bo(3) ubiquinol terminal oxidase is the component of the aerobic respiratory chain of E.coli that predominates when cells are grown at high aeration. Has proton pump activity across the membrane in addition to electron transfer, pumping 2 protons/electron.</text>
</comment>
<comment type="subcellular location">
    <subcellularLocation>
        <location evidence="1">Cell membrane</location>
        <topology evidence="1">Multi-pass membrane protein</topology>
    </subcellularLocation>
</comment>
<evidence type="ECO:0000313" key="19">
    <source>
        <dbReference type="Proteomes" id="UP000325981"/>
    </source>
</evidence>
<evidence type="ECO:0000256" key="10">
    <source>
        <dbReference type="ARBA" id="ARBA00023002"/>
    </source>
</evidence>
<accession>A0A5J6ZB47</accession>
<evidence type="ECO:0000256" key="17">
    <source>
        <dbReference type="SAM" id="Phobius"/>
    </source>
</evidence>
<evidence type="ECO:0000313" key="18">
    <source>
        <dbReference type="EMBL" id="QFQ32624.1"/>
    </source>
</evidence>
<dbReference type="NCBIfam" id="TIGR02847">
    <property type="entry name" value="CyoD"/>
    <property type="match status" value="1"/>
</dbReference>
<organism evidence="18 19">
    <name type="scientific">Buchnera aphidicola</name>
    <name type="common">Aphis fabae</name>
    <dbReference type="NCBI Taxonomy" id="571430"/>
    <lineage>
        <taxon>Bacteria</taxon>
        <taxon>Pseudomonadati</taxon>
        <taxon>Pseudomonadota</taxon>
        <taxon>Gammaproteobacteria</taxon>
        <taxon>Enterobacterales</taxon>
        <taxon>Erwiniaceae</taxon>
        <taxon>Buchnera</taxon>
    </lineage>
</organism>
<evidence type="ECO:0000256" key="2">
    <source>
        <dbReference type="ARBA" id="ARBA00008079"/>
    </source>
</evidence>
<keyword evidence="10" id="KW-0560">Oxidoreductase</keyword>
<dbReference type="RefSeq" id="WP_158347908.1">
    <property type="nucleotide sequence ID" value="NZ_CP042427.1"/>
</dbReference>
<comment type="subunit">
    <text evidence="3">Heterooctamer of two A chains, two B chains, two C chains and two D chains.</text>
</comment>
<evidence type="ECO:0000256" key="5">
    <source>
        <dbReference type="ARBA" id="ARBA00022448"/>
    </source>
</evidence>
<evidence type="ECO:0000256" key="14">
    <source>
        <dbReference type="ARBA" id="ARBA00030211"/>
    </source>
</evidence>
<dbReference type="AlphaFoldDB" id="A0A5J6ZB47"/>
<dbReference type="PANTHER" id="PTHR36835">
    <property type="entry name" value="CYTOCHROME BO(3) UBIQUINOL OXIDASE SUBUNIT 4"/>
    <property type="match status" value="1"/>
</dbReference>
<dbReference type="GO" id="GO:0015078">
    <property type="term" value="F:proton transmembrane transporter activity"/>
    <property type="evidence" value="ECO:0007669"/>
    <property type="project" value="TreeGrafter"/>
</dbReference>
<evidence type="ECO:0000256" key="12">
    <source>
        <dbReference type="ARBA" id="ARBA00025694"/>
    </source>
</evidence>
<dbReference type="GO" id="GO:0015990">
    <property type="term" value="P:electron transport coupled proton transport"/>
    <property type="evidence" value="ECO:0007669"/>
    <property type="project" value="InterPro"/>
</dbReference>
<evidence type="ECO:0000256" key="3">
    <source>
        <dbReference type="ARBA" id="ARBA00011700"/>
    </source>
</evidence>
<evidence type="ECO:0000256" key="8">
    <source>
        <dbReference type="ARBA" id="ARBA00022982"/>
    </source>
</evidence>
<keyword evidence="11 17" id="KW-0472">Membrane</keyword>
<evidence type="ECO:0000256" key="4">
    <source>
        <dbReference type="ARBA" id="ARBA00014689"/>
    </source>
</evidence>
<protein>
    <recommendedName>
        <fullName evidence="4">Cytochrome bo(3) ubiquinol oxidase subunit 4</fullName>
    </recommendedName>
    <alternativeName>
        <fullName evidence="16">Cytochrome o ubiquinol oxidase subunit 4</fullName>
    </alternativeName>
    <alternativeName>
        <fullName evidence="13">Oxidase bo(3) subunit 4</fullName>
    </alternativeName>
    <alternativeName>
        <fullName evidence="14">Ubiquinol oxidase polypeptide IV</fullName>
    </alternativeName>
    <alternativeName>
        <fullName evidence="15">Ubiquinol oxidase subunit 4</fullName>
    </alternativeName>
</protein>
<dbReference type="GO" id="GO:0009486">
    <property type="term" value="F:cytochrome bo3 ubiquinol oxidase activity"/>
    <property type="evidence" value="ECO:0007669"/>
    <property type="project" value="InterPro"/>
</dbReference>